<dbReference type="InterPro" id="IPR001478">
    <property type="entry name" value="PDZ"/>
</dbReference>
<dbReference type="Pfam" id="PF18265">
    <property type="entry name" value="Nas2_N"/>
    <property type="match status" value="1"/>
</dbReference>
<dbReference type="SUPFAM" id="SSF50156">
    <property type="entry name" value="PDZ domain-like"/>
    <property type="match status" value="1"/>
</dbReference>
<evidence type="ECO:0000256" key="2">
    <source>
        <dbReference type="SAM" id="Coils"/>
    </source>
</evidence>
<proteinExistence type="predicted"/>
<keyword evidence="1" id="KW-0143">Chaperone</keyword>
<dbReference type="GO" id="GO:0005634">
    <property type="term" value="C:nucleus"/>
    <property type="evidence" value="ECO:0007669"/>
    <property type="project" value="TreeGrafter"/>
</dbReference>
<evidence type="ECO:0000313" key="6">
    <source>
        <dbReference type="Proteomes" id="UP000541444"/>
    </source>
</evidence>
<dbReference type="InterPro" id="IPR040815">
    <property type="entry name" value="Nas2_N"/>
</dbReference>
<dbReference type="GO" id="GO:0005737">
    <property type="term" value="C:cytoplasm"/>
    <property type="evidence" value="ECO:0007669"/>
    <property type="project" value="TreeGrafter"/>
</dbReference>
<evidence type="ECO:0000259" key="4">
    <source>
        <dbReference type="PROSITE" id="PS50106"/>
    </source>
</evidence>
<name>A0A7J7NVU8_9MAGN</name>
<evidence type="ECO:0000313" key="5">
    <source>
        <dbReference type="EMBL" id="KAF6171317.1"/>
    </source>
</evidence>
<evidence type="ECO:0000256" key="3">
    <source>
        <dbReference type="SAM" id="MobiDB-lite"/>
    </source>
</evidence>
<reference evidence="5 6" key="1">
    <citation type="journal article" date="2020" name="IScience">
        <title>Genome Sequencing of the Endangered Kingdonia uniflora (Circaeasteraceae, Ranunculales) Reveals Potential Mechanisms of Evolutionary Specialization.</title>
        <authorList>
            <person name="Sun Y."/>
            <person name="Deng T."/>
            <person name="Zhang A."/>
            <person name="Moore M.J."/>
            <person name="Landis J.B."/>
            <person name="Lin N."/>
            <person name="Zhang H."/>
            <person name="Zhang X."/>
            <person name="Huang J."/>
            <person name="Zhang X."/>
            <person name="Sun H."/>
            <person name="Wang H."/>
        </authorList>
    </citation>
    <scope>NUCLEOTIDE SEQUENCE [LARGE SCALE GENOMIC DNA]</scope>
    <source>
        <strain evidence="5">TB1705</strain>
        <tissue evidence="5">Leaf</tissue>
    </source>
</reference>
<dbReference type="PANTHER" id="PTHR12651">
    <property type="entry name" value="26S PROTEASOME NON-ATPASE REGULATORY SUBUNIT 9"/>
    <property type="match status" value="1"/>
</dbReference>
<keyword evidence="2" id="KW-0175">Coiled coil</keyword>
<dbReference type="PANTHER" id="PTHR12651:SF1">
    <property type="entry name" value="26S PROTEASOME NON-ATPASE REGULATORY SUBUNIT 9"/>
    <property type="match status" value="1"/>
</dbReference>
<sequence length="315" mass="34922">MVAPNLKSQTLSLVDQRDALERQMDDIIARLCNPGGPGMSGNLVDSEGFPRSDIDIPAVRADRQRLNELRSDYKNLTDRISESLELLHTGKAAHEISSMPRTSGIHFDEGIKAQEEEVAEEENDEGNEEEDGDSSDIESVEEKSIIEETVTTETQRAMDVDRVVSVPFAMVDEIADSSPAAEDGLQLGDRIMKFGNVESGENLLQKLASESQTNEGRSVPLVIQRQGEVINLTLTPRQWIGRGLLGYVFHVSITMRGAMPFPYLVSSSISCHRMKKFTLIRAKKCVRPNRERYDQPILVASSNVHLTDNTIPEGA</sequence>
<feature type="coiled-coil region" evidence="2">
    <location>
        <begin position="59"/>
        <end position="86"/>
    </location>
</feature>
<dbReference type="FunFam" id="2.30.42.10:FF:000107">
    <property type="entry name" value="26S proteasome non-ATPase regulatory subunit 9"/>
    <property type="match status" value="1"/>
</dbReference>
<organism evidence="5 6">
    <name type="scientific">Kingdonia uniflora</name>
    <dbReference type="NCBI Taxonomy" id="39325"/>
    <lineage>
        <taxon>Eukaryota</taxon>
        <taxon>Viridiplantae</taxon>
        <taxon>Streptophyta</taxon>
        <taxon>Embryophyta</taxon>
        <taxon>Tracheophyta</taxon>
        <taxon>Spermatophyta</taxon>
        <taxon>Magnoliopsida</taxon>
        <taxon>Ranunculales</taxon>
        <taxon>Circaeasteraceae</taxon>
        <taxon>Kingdonia</taxon>
    </lineage>
</organism>
<dbReference type="Proteomes" id="UP000541444">
    <property type="component" value="Unassembled WGS sequence"/>
</dbReference>
<dbReference type="GO" id="GO:0070682">
    <property type="term" value="P:proteasome regulatory particle assembly"/>
    <property type="evidence" value="ECO:0007669"/>
    <property type="project" value="InterPro"/>
</dbReference>
<dbReference type="Gene3D" id="2.30.42.10">
    <property type="match status" value="1"/>
</dbReference>
<feature type="domain" description="PDZ" evidence="4">
    <location>
        <begin position="170"/>
        <end position="227"/>
    </location>
</feature>
<dbReference type="OrthoDB" id="72325at2759"/>
<dbReference type="EMBL" id="JACGCM010000510">
    <property type="protein sequence ID" value="KAF6171317.1"/>
    <property type="molecule type" value="Genomic_DNA"/>
</dbReference>
<feature type="region of interest" description="Disordered" evidence="3">
    <location>
        <begin position="115"/>
        <end position="142"/>
    </location>
</feature>
<gene>
    <name evidence="5" type="ORF">GIB67_036985</name>
</gene>
<dbReference type="AlphaFoldDB" id="A0A7J7NVU8"/>
<protein>
    <recommendedName>
        <fullName evidence="4">PDZ domain-containing protein</fullName>
    </recommendedName>
</protein>
<comment type="caution">
    <text evidence="5">The sequence shown here is derived from an EMBL/GenBank/DDBJ whole genome shotgun (WGS) entry which is preliminary data.</text>
</comment>
<evidence type="ECO:0000256" key="1">
    <source>
        <dbReference type="ARBA" id="ARBA00023186"/>
    </source>
</evidence>
<keyword evidence="6" id="KW-1185">Reference proteome</keyword>
<feature type="compositionally biased region" description="Acidic residues" evidence="3">
    <location>
        <begin position="116"/>
        <end position="139"/>
    </location>
</feature>
<dbReference type="InterPro" id="IPR036034">
    <property type="entry name" value="PDZ_sf"/>
</dbReference>
<dbReference type="InterPro" id="IPR035269">
    <property type="entry name" value="PSMD9"/>
</dbReference>
<dbReference type="Gene3D" id="6.10.140.1710">
    <property type="match status" value="1"/>
</dbReference>
<accession>A0A7J7NVU8</accession>
<dbReference type="PROSITE" id="PS50106">
    <property type="entry name" value="PDZ"/>
    <property type="match status" value="1"/>
</dbReference>